<evidence type="ECO:0000313" key="1">
    <source>
        <dbReference type="EMBL" id="GGA49736.1"/>
    </source>
</evidence>
<comment type="caution">
    <text evidence="1">The sequence shown here is derived from an EMBL/GenBank/DDBJ whole genome shotgun (WGS) entry which is preliminary data.</text>
</comment>
<dbReference type="Proteomes" id="UP000617979">
    <property type="component" value="Unassembled WGS sequence"/>
</dbReference>
<keyword evidence="2" id="KW-1185">Reference proteome</keyword>
<name>A0ABQ1GSS4_9BACL</name>
<evidence type="ECO:0000313" key="2">
    <source>
        <dbReference type="Proteomes" id="UP000617979"/>
    </source>
</evidence>
<gene>
    <name evidence="1" type="ORF">GCM10007416_23570</name>
</gene>
<proteinExistence type="predicted"/>
<dbReference type="EMBL" id="BMEX01000008">
    <property type="protein sequence ID" value="GGA49736.1"/>
    <property type="molecule type" value="Genomic_DNA"/>
</dbReference>
<sequence>MPGLLLLVVIVEACKEFVGVEVVVIAKTSNTGMVKIKLFRIHLSIWIHSLYSLNQ</sequence>
<protein>
    <submittedName>
        <fullName evidence="1">Uncharacterized protein</fullName>
    </submittedName>
</protein>
<reference evidence="2" key="1">
    <citation type="journal article" date="2019" name="Int. J. Syst. Evol. Microbiol.">
        <title>The Global Catalogue of Microorganisms (GCM) 10K type strain sequencing project: providing services to taxonomists for standard genome sequencing and annotation.</title>
        <authorList>
            <consortium name="The Broad Institute Genomics Platform"/>
            <consortium name="The Broad Institute Genome Sequencing Center for Infectious Disease"/>
            <person name="Wu L."/>
            <person name="Ma J."/>
        </authorList>
    </citation>
    <scope>NUCLEOTIDE SEQUENCE [LARGE SCALE GENOMIC DNA]</scope>
    <source>
        <strain evidence="2">CGMCC 1.12404</strain>
    </source>
</reference>
<organism evidence="1 2">
    <name type="scientific">Kroppenstedtia guangzhouensis</name>
    <dbReference type="NCBI Taxonomy" id="1274356"/>
    <lineage>
        <taxon>Bacteria</taxon>
        <taxon>Bacillati</taxon>
        <taxon>Bacillota</taxon>
        <taxon>Bacilli</taxon>
        <taxon>Bacillales</taxon>
        <taxon>Thermoactinomycetaceae</taxon>
        <taxon>Kroppenstedtia</taxon>
    </lineage>
</organism>
<accession>A0ABQ1GSS4</accession>